<dbReference type="Proteomes" id="UP001148662">
    <property type="component" value="Unassembled WGS sequence"/>
</dbReference>
<sequence length="153" mass="16793">MDTFTPSIDEIKATAAKAFGHQPCLWQCKVTQAILKRDRDVVNVAPTGAGKTMTFWMPLLFRPVGTVVVITPLNILGTQNKQKLMKLGIPAINIDAQSASPRIIQASSQILISKTLRSNTYEQDIAEVFNAACQIISKASEVGIMIYFVVQNK</sequence>
<gene>
    <name evidence="1" type="ORF">NM688_g5124</name>
</gene>
<keyword evidence="2" id="KW-1185">Reference proteome</keyword>
<organism evidence="1 2">
    <name type="scientific">Phlebia brevispora</name>
    <dbReference type="NCBI Taxonomy" id="194682"/>
    <lineage>
        <taxon>Eukaryota</taxon>
        <taxon>Fungi</taxon>
        <taxon>Dikarya</taxon>
        <taxon>Basidiomycota</taxon>
        <taxon>Agaricomycotina</taxon>
        <taxon>Agaricomycetes</taxon>
        <taxon>Polyporales</taxon>
        <taxon>Meruliaceae</taxon>
        <taxon>Phlebia</taxon>
    </lineage>
</organism>
<dbReference type="EMBL" id="JANHOG010000916">
    <property type="protein sequence ID" value="KAJ3549966.1"/>
    <property type="molecule type" value="Genomic_DNA"/>
</dbReference>
<name>A0ACC1T018_9APHY</name>
<evidence type="ECO:0000313" key="1">
    <source>
        <dbReference type="EMBL" id="KAJ3549966.1"/>
    </source>
</evidence>
<protein>
    <submittedName>
        <fullName evidence="1">Uncharacterized protein</fullName>
    </submittedName>
</protein>
<evidence type="ECO:0000313" key="2">
    <source>
        <dbReference type="Proteomes" id="UP001148662"/>
    </source>
</evidence>
<reference evidence="1" key="1">
    <citation type="submission" date="2022-07" db="EMBL/GenBank/DDBJ databases">
        <title>Genome Sequence of Phlebia brevispora.</title>
        <authorList>
            <person name="Buettner E."/>
        </authorList>
    </citation>
    <scope>NUCLEOTIDE SEQUENCE</scope>
    <source>
        <strain evidence="1">MPL23</strain>
    </source>
</reference>
<comment type="caution">
    <text evidence="1">The sequence shown here is derived from an EMBL/GenBank/DDBJ whole genome shotgun (WGS) entry which is preliminary data.</text>
</comment>
<accession>A0ACC1T018</accession>
<proteinExistence type="predicted"/>